<protein>
    <submittedName>
        <fullName evidence="2">Cytochrome P450</fullName>
    </submittedName>
</protein>
<sequence>MESAESVKKYGLFIAGSETNSSTAEWVLTELLYNPECMAKAKEELSLFTTRESMDADRIGVTTRKAVPLMATPKKCAT</sequence>
<name>A0AAN8W655_9MAGN</name>
<evidence type="ECO:0000313" key="2">
    <source>
        <dbReference type="EMBL" id="KAK6943954.1"/>
    </source>
</evidence>
<keyword evidence="3" id="KW-1185">Reference proteome</keyword>
<dbReference type="InterPro" id="IPR001128">
    <property type="entry name" value="Cyt_P450"/>
</dbReference>
<comment type="similarity">
    <text evidence="1">Belongs to the cytochrome P450 family.</text>
</comment>
<dbReference type="EMBL" id="JBAMMX010000003">
    <property type="protein sequence ID" value="KAK6943954.1"/>
    <property type="molecule type" value="Genomic_DNA"/>
</dbReference>
<dbReference type="Proteomes" id="UP001370490">
    <property type="component" value="Unassembled WGS sequence"/>
</dbReference>
<dbReference type="Pfam" id="PF00067">
    <property type="entry name" value="p450"/>
    <property type="match status" value="1"/>
</dbReference>
<dbReference type="PANTHER" id="PTHR47950:SF14">
    <property type="entry name" value="CYTOCHROME P450 76A2-LIKE ISOFORM X1"/>
    <property type="match status" value="1"/>
</dbReference>
<dbReference type="GO" id="GO:0004497">
    <property type="term" value="F:monooxygenase activity"/>
    <property type="evidence" value="ECO:0007669"/>
    <property type="project" value="InterPro"/>
</dbReference>
<dbReference type="GO" id="GO:0020037">
    <property type="term" value="F:heme binding"/>
    <property type="evidence" value="ECO:0007669"/>
    <property type="project" value="InterPro"/>
</dbReference>
<accession>A0AAN8W655</accession>
<evidence type="ECO:0000256" key="1">
    <source>
        <dbReference type="ARBA" id="ARBA00010617"/>
    </source>
</evidence>
<comment type="caution">
    <text evidence="2">The sequence shown here is derived from an EMBL/GenBank/DDBJ whole genome shotgun (WGS) entry which is preliminary data.</text>
</comment>
<dbReference type="GO" id="GO:0016705">
    <property type="term" value="F:oxidoreductase activity, acting on paired donors, with incorporation or reduction of molecular oxygen"/>
    <property type="evidence" value="ECO:0007669"/>
    <property type="project" value="InterPro"/>
</dbReference>
<dbReference type="SUPFAM" id="SSF48264">
    <property type="entry name" value="Cytochrome P450"/>
    <property type="match status" value="1"/>
</dbReference>
<organism evidence="2 3">
    <name type="scientific">Dillenia turbinata</name>
    <dbReference type="NCBI Taxonomy" id="194707"/>
    <lineage>
        <taxon>Eukaryota</taxon>
        <taxon>Viridiplantae</taxon>
        <taxon>Streptophyta</taxon>
        <taxon>Embryophyta</taxon>
        <taxon>Tracheophyta</taxon>
        <taxon>Spermatophyta</taxon>
        <taxon>Magnoliopsida</taxon>
        <taxon>eudicotyledons</taxon>
        <taxon>Gunneridae</taxon>
        <taxon>Pentapetalae</taxon>
        <taxon>Dilleniales</taxon>
        <taxon>Dilleniaceae</taxon>
        <taxon>Dillenia</taxon>
    </lineage>
</organism>
<dbReference type="AlphaFoldDB" id="A0AAN8W655"/>
<dbReference type="PANTHER" id="PTHR47950">
    <property type="entry name" value="CYTOCHROME P450, FAMILY 76, SUBFAMILY C, POLYPEPTIDE 5-RELATED"/>
    <property type="match status" value="1"/>
</dbReference>
<dbReference type="InterPro" id="IPR036396">
    <property type="entry name" value="Cyt_P450_sf"/>
</dbReference>
<gene>
    <name evidence="2" type="ORF">RJ641_025056</name>
</gene>
<proteinExistence type="inferred from homology"/>
<reference evidence="2 3" key="1">
    <citation type="submission" date="2023-12" db="EMBL/GenBank/DDBJ databases">
        <title>A high-quality genome assembly for Dillenia turbinata (Dilleniales).</title>
        <authorList>
            <person name="Chanderbali A."/>
        </authorList>
    </citation>
    <scope>NUCLEOTIDE SEQUENCE [LARGE SCALE GENOMIC DNA]</scope>
    <source>
        <strain evidence="2">LSX21</strain>
        <tissue evidence="2">Leaf</tissue>
    </source>
</reference>
<dbReference type="Gene3D" id="1.10.630.10">
    <property type="entry name" value="Cytochrome P450"/>
    <property type="match status" value="1"/>
</dbReference>
<evidence type="ECO:0000313" key="3">
    <source>
        <dbReference type="Proteomes" id="UP001370490"/>
    </source>
</evidence>
<dbReference type="GO" id="GO:0005506">
    <property type="term" value="F:iron ion binding"/>
    <property type="evidence" value="ECO:0007669"/>
    <property type="project" value="InterPro"/>
</dbReference>